<dbReference type="RefSeq" id="WP_183329284.1">
    <property type="nucleotide sequence ID" value="NZ_JACHZF010000001.1"/>
</dbReference>
<comment type="caution">
    <text evidence="11">The sequence shown here is derived from an EMBL/GenBank/DDBJ whole genome shotgun (WGS) entry which is preliminary data.</text>
</comment>
<evidence type="ECO:0000313" key="12">
    <source>
        <dbReference type="Proteomes" id="UP000553442"/>
    </source>
</evidence>
<feature type="binding site" description="covalent" evidence="8">
    <location>
        <position position="87"/>
    </location>
    <ligand>
        <name>heme c</name>
        <dbReference type="ChEBI" id="CHEBI:61717"/>
    </ligand>
</feature>
<dbReference type="Gene3D" id="1.10.760.10">
    <property type="entry name" value="Cytochrome c-like domain"/>
    <property type="match status" value="1"/>
</dbReference>
<organism evidence="11 12">
    <name type="scientific">Halomonas campaniensis</name>
    <dbReference type="NCBI Taxonomy" id="213554"/>
    <lineage>
        <taxon>Bacteria</taxon>
        <taxon>Pseudomonadati</taxon>
        <taxon>Pseudomonadota</taxon>
        <taxon>Gammaproteobacteria</taxon>
        <taxon>Oceanospirillales</taxon>
        <taxon>Halomonadaceae</taxon>
        <taxon>Halomonas</taxon>
    </lineage>
</organism>
<dbReference type="Pfam" id="PF00034">
    <property type="entry name" value="Cytochrom_C"/>
    <property type="match status" value="1"/>
</dbReference>
<dbReference type="GO" id="GO:0005506">
    <property type="term" value="F:iron ion binding"/>
    <property type="evidence" value="ECO:0007669"/>
    <property type="project" value="InterPro"/>
</dbReference>
<dbReference type="AlphaFoldDB" id="A0A7W5JZI8"/>
<feature type="binding site" description="covalent" evidence="8">
    <location>
        <position position="42"/>
    </location>
    <ligand>
        <name>heme c</name>
        <dbReference type="ChEBI" id="CHEBI:61717"/>
    </ligand>
</feature>
<feature type="chain" id="PRO_5031466489" description="Cytochrome c-551" evidence="9">
    <location>
        <begin position="21"/>
        <end position="116"/>
    </location>
</feature>
<dbReference type="InterPro" id="IPR009056">
    <property type="entry name" value="Cyt_c-like_dom"/>
</dbReference>
<comment type="PTM">
    <text evidence="8">Binds 1 heme c group covalently per subunit.</text>
</comment>
<keyword evidence="2" id="KW-0813">Transport</keyword>
<evidence type="ECO:0000256" key="9">
    <source>
        <dbReference type="SAM" id="SignalP"/>
    </source>
</evidence>
<protein>
    <recommendedName>
        <fullName evidence="1">Cytochrome c-551</fullName>
    </recommendedName>
    <alternativeName>
        <fullName evidence="7">Cytochrome c551</fullName>
    </alternativeName>
</protein>
<name>A0A7W5JZI8_9GAMM</name>
<keyword evidence="3 8" id="KW-0349">Heme</keyword>
<evidence type="ECO:0000256" key="3">
    <source>
        <dbReference type="ARBA" id="ARBA00022617"/>
    </source>
</evidence>
<proteinExistence type="predicted"/>
<dbReference type="InterPro" id="IPR036909">
    <property type="entry name" value="Cyt_c-like_dom_sf"/>
</dbReference>
<feature type="domain" description="Cytochrome c" evidence="10">
    <location>
        <begin position="25"/>
        <end position="109"/>
    </location>
</feature>
<evidence type="ECO:0000256" key="6">
    <source>
        <dbReference type="ARBA" id="ARBA00023004"/>
    </source>
</evidence>
<keyword evidence="4 8" id="KW-0479">Metal-binding</keyword>
<evidence type="ECO:0000256" key="8">
    <source>
        <dbReference type="PIRSR" id="PIRSR602324-1"/>
    </source>
</evidence>
<keyword evidence="5" id="KW-0249">Electron transport</keyword>
<keyword evidence="9" id="KW-0732">Signal</keyword>
<feature type="binding site" description="axial binding residue" evidence="8">
    <location>
        <position position="38"/>
    </location>
    <ligand>
        <name>heme c</name>
        <dbReference type="ChEBI" id="CHEBI:61717"/>
    </ligand>
    <ligandPart>
        <name>Fe</name>
        <dbReference type="ChEBI" id="CHEBI:18248"/>
    </ligandPart>
</feature>
<evidence type="ECO:0000256" key="1">
    <source>
        <dbReference type="ARBA" id="ARBA00021020"/>
    </source>
</evidence>
<evidence type="ECO:0000259" key="10">
    <source>
        <dbReference type="PROSITE" id="PS51007"/>
    </source>
</evidence>
<evidence type="ECO:0000313" key="11">
    <source>
        <dbReference type="EMBL" id="MBB3329190.1"/>
    </source>
</evidence>
<dbReference type="PRINTS" id="PR00606">
    <property type="entry name" value="CYTCHROMECID"/>
</dbReference>
<dbReference type="GO" id="GO:0020037">
    <property type="term" value="F:heme binding"/>
    <property type="evidence" value="ECO:0007669"/>
    <property type="project" value="InterPro"/>
</dbReference>
<evidence type="ECO:0000256" key="5">
    <source>
        <dbReference type="ARBA" id="ARBA00022982"/>
    </source>
</evidence>
<gene>
    <name evidence="11" type="ORF">BDK63_000026</name>
</gene>
<dbReference type="InterPro" id="IPR002324">
    <property type="entry name" value="Cyt_c_ID"/>
</dbReference>
<keyword evidence="6 8" id="KW-0408">Iron</keyword>
<feature type="signal peptide" evidence="9">
    <location>
        <begin position="1"/>
        <end position="20"/>
    </location>
</feature>
<keyword evidence="12" id="KW-1185">Reference proteome</keyword>
<evidence type="ECO:0000256" key="2">
    <source>
        <dbReference type="ARBA" id="ARBA00022448"/>
    </source>
</evidence>
<accession>A0A7W5JZI8</accession>
<dbReference type="SUPFAM" id="SSF46626">
    <property type="entry name" value="Cytochrome c"/>
    <property type="match status" value="1"/>
</dbReference>
<evidence type="ECO:0000256" key="7">
    <source>
        <dbReference type="ARBA" id="ARBA00031244"/>
    </source>
</evidence>
<sequence length="116" mass="12747">MNGLAASLLAALLASGPAQADAVEEDEAMIDLAWDSGCFNCHDLDKTLRGPAWRDVAERYRDDDEALGRLVATVRDGGSGNWGEERMTPNRRVAEEDIERLVSWLLTLDARDETAD</sequence>
<reference evidence="11 12" key="1">
    <citation type="submission" date="2020-08" db="EMBL/GenBank/DDBJ databases">
        <title>Genomic Encyclopedia of Archaeal and Bacterial Type Strains, Phase II (KMG-II): from individual species to whole genera.</title>
        <authorList>
            <person name="Goeker M."/>
        </authorList>
    </citation>
    <scope>NUCLEOTIDE SEQUENCE [LARGE SCALE GENOMIC DNA]</scope>
    <source>
        <strain evidence="11 12">5AG</strain>
    </source>
</reference>
<dbReference type="GO" id="GO:0009055">
    <property type="term" value="F:electron transfer activity"/>
    <property type="evidence" value="ECO:0007669"/>
    <property type="project" value="InterPro"/>
</dbReference>
<evidence type="ECO:0000256" key="4">
    <source>
        <dbReference type="ARBA" id="ARBA00022723"/>
    </source>
</evidence>
<dbReference type="EMBL" id="JACHZF010000001">
    <property type="protein sequence ID" value="MBB3329190.1"/>
    <property type="molecule type" value="Genomic_DNA"/>
</dbReference>
<dbReference type="Proteomes" id="UP000553442">
    <property type="component" value="Unassembled WGS sequence"/>
</dbReference>
<dbReference type="PROSITE" id="PS51007">
    <property type="entry name" value="CYTC"/>
    <property type="match status" value="1"/>
</dbReference>